<evidence type="ECO:0000256" key="2">
    <source>
        <dbReference type="ARBA" id="ARBA00022692"/>
    </source>
</evidence>
<gene>
    <name evidence="6" type="ORF">A2Y68_01680</name>
</gene>
<proteinExistence type="predicted"/>
<dbReference type="EMBL" id="MGFR01000001">
    <property type="protein sequence ID" value="OGM10379.1"/>
    <property type="molecule type" value="Genomic_DNA"/>
</dbReference>
<feature type="transmembrane region" description="Helical" evidence="5">
    <location>
        <begin position="117"/>
        <end position="138"/>
    </location>
</feature>
<evidence type="ECO:0000256" key="1">
    <source>
        <dbReference type="ARBA" id="ARBA00004127"/>
    </source>
</evidence>
<dbReference type="GO" id="GO:0030026">
    <property type="term" value="P:intracellular manganese ion homeostasis"/>
    <property type="evidence" value="ECO:0007669"/>
    <property type="project" value="InterPro"/>
</dbReference>
<dbReference type="Proteomes" id="UP000176778">
    <property type="component" value="Unassembled WGS sequence"/>
</dbReference>
<feature type="transmembrane region" description="Helical" evidence="5">
    <location>
        <begin position="150"/>
        <end position="168"/>
    </location>
</feature>
<reference evidence="6 7" key="1">
    <citation type="journal article" date="2016" name="Nat. Commun.">
        <title>Thousands of microbial genomes shed light on interconnected biogeochemical processes in an aquifer system.</title>
        <authorList>
            <person name="Anantharaman K."/>
            <person name="Brown C.T."/>
            <person name="Hug L.A."/>
            <person name="Sharon I."/>
            <person name="Castelle C.J."/>
            <person name="Probst A.J."/>
            <person name="Thomas B.C."/>
            <person name="Singh A."/>
            <person name="Wilkins M.J."/>
            <person name="Karaoz U."/>
            <person name="Brodie E.L."/>
            <person name="Williams K.H."/>
            <person name="Hubbard S.S."/>
            <person name="Banfield J.F."/>
        </authorList>
    </citation>
    <scope>NUCLEOTIDE SEQUENCE [LARGE SCALE GENOMIC DNA]</scope>
</reference>
<evidence type="ECO:0000256" key="5">
    <source>
        <dbReference type="SAM" id="Phobius"/>
    </source>
</evidence>
<evidence type="ECO:0000313" key="6">
    <source>
        <dbReference type="EMBL" id="OGM10379.1"/>
    </source>
</evidence>
<evidence type="ECO:0000313" key="7">
    <source>
        <dbReference type="Proteomes" id="UP000176778"/>
    </source>
</evidence>
<keyword evidence="4 5" id="KW-0472">Membrane</keyword>
<organism evidence="6 7">
    <name type="scientific">Candidatus Woesebacteria bacterium RBG_13_46_13</name>
    <dbReference type="NCBI Taxonomy" id="1802479"/>
    <lineage>
        <taxon>Bacteria</taxon>
        <taxon>Candidatus Woeseibacteriota</taxon>
    </lineage>
</organism>
<dbReference type="Pfam" id="PF01988">
    <property type="entry name" value="VIT1"/>
    <property type="match status" value="2"/>
</dbReference>
<comment type="caution">
    <text evidence="6">The sequence shown here is derived from an EMBL/GenBank/DDBJ whole genome shotgun (WGS) entry which is preliminary data.</text>
</comment>
<evidence type="ECO:0000256" key="4">
    <source>
        <dbReference type="ARBA" id="ARBA00023136"/>
    </source>
</evidence>
<evidence type="ECO:0000256" key="3">
    <source>
        <dbReference type="ARBA" id="ARBA00022989"/>
    </source>
</evidence>
<dbReference type="AlphaFoldDB" id="A0A1F7X6P7"/>
<keyword evidence="3 5" id="KW-1133">Transmembrane helix</keyword>
<dbReference type="STRING" id="1802479.A2Y68_01680"/>
<protein>
    <recommendedName>
        <fullName evidence="8">VIT family protein</fullName>
    </recommendedName>
</protein>
<feature type="transmembrane region" description="Helical" evidence="5">
    <location>
        <begin position="44"/>
        <end position="67"/>
    </location>
</feature>
<feature type="transmembrane region" description="Helical" evidence="5">
    <location>
        <begin position="91"/>
        <end position="111"/>
    </location>
</feature>
<dbReference type="PANTHER" id="PTHR31851">
    <property type="entry name" value="FE(2+)/MN(2+) TRANSPORTER PCL1"/>
    <property type="match status" value="1"/>
</dbReference>
<accession>A0A1F7X6P7</accession>
<dbReference type="GO" id="GO:0005384">
    <property type="term" value="F:manganese ion transmembrane transporter activity"/>
    <property type="evidence" value="ECO:0007669"/>
    <property type="project" value="InterPro"/>
</dbReference>
<evidence type="ECO:0008006" key="8">
    <source>
        <dbReference type="Google" id="ProtNLM"/>
    </source>
</evidence>
<dbReference type="GO" id="GO:0012505">
    <property type="term" value="C:endomembrane system"/>
    <property type="evidence" value="ECO:0007669"/>
    <property type="project" value="UniProtKB-SubCell"/>
</dbReference>
<sequence>MGKIGISEQASLLRDAVFAADDGIITTFAVVAGSHGAGFSSTVALILGLANLFADGFSMASGIFIGVKSEKEFEKAKGIGHWRADSPTRHALITFGSFAGGGILPLIPYFFIEHPSFFLSLGIVAASMFAIGVVKSIYTQKHWLKSGLEVLFIGMIAALIAYLVGFVIDRYLV</sequence>
<dbReference type="InterPro" id="IPR008217">
    <property type="entry name" value="Ccc1_fam"/>
</dbReference>
<name>A0A1F7X6P7_9BACT</name>
<comment type="subcellular location">
    <subcellularLocation>
        <location evidence="1">Endomembrane system</location>
        <topology evidence="1">Multi-pass membrane protein</topology>
    </subcellularLocation>
</comment>
<keyword evidence="2 5" id="KW-0812">Transmembrane</keyword>